<dbReference type="OrthoDB" id="5422822at2"/>
<gene>
    <name evidence="1" type="ORF">GF068_33290</name>
</gene>
<evidence type="ECO:0000313" key="2">
    <source>
        <dbReference type="Proteomes" id="UP000440224"/>
    </source>
</evidence>
<comment type="caution">
    <text evidence="1">The sequence shown here is derived from an EMBL/GenBank/DDBJ whole genome shotgun (WGS) entry which is preliminary data.</text>
</comment>
<dbReference type="EMBL" id="WJIE01000013">
    <property type="protein sequence ID" value="MRG96762.1"/>
    <property type="molecule type" value="Genomic_DNA"/>
</dbReference>
<reference evidence="1 2" key="1">
    <citation type="submission" date="2019-10" db="EMBL/GenBank/DDBJ databases">
        <title>A soil myxobacterium in the family Polyangiaceae.</title>
        <authorList>
            <person name="Li Y."/>
            <person name="Wang J."/>
        </authorList>
    </citation>
    <scope>NUCLEOTIDE SEQUENCE [LARGE SCALE GENOMIC DNA]</scope>
    <source>
        <strain evidence="1 2">DSM 14734</strain>
    </source>
</reference>
<name>A0A6N7PX04_9BACT</name>
<dbReference type="RefSeq" id="WP_153823561.1">
    <property type="nucleotide sequence ID" value="NZ_WJIE01000013.1"/>
</dbReference>
<dbReference type="Gene3D" id="1.10.30.50">
    <property type="match status" value="1"/>
</dbReference>
<sequence>MRRVIREPLSEETLARLCQRTLQIARAGNDPKHTRTSDRCQARKAEADRLWDQEKTKAFDEIDRVLRRMAPGNEQCMYCECSKGSDIEHFWPKEKYPGRAYTWENYLWACGICNTHFKGTQFPRDAQGKPLLVNPTDEDEEPSVHLQFTPSSGKLVGLTDKGDWTVRVLGFDRRANLDRDRRDAWRGLQNSIVQYAAACARGDENLALYTQGVICRHPMASVLRTLFDLLDSPRGAELVDADCRAAIHAHPEIRSWP</sequence>
<dbReference type="AlphaFoldDB" id="A0A6N7PX04"/>
<proteinExistence type="predicted"/>
<keyword evidence="2" id="KW-1185">Reference proteome</keyword>
<evidence type="ECO:0000313" key="1">
    <source>
        <dbReference type="EMBL" id="MRG96762.1"/>
    </source>
</evidence>
<organism evidence="1 2">
    <name type="scientific">Polyangium spumosum</name>
    <dbReference type="NCBI Taxonomy" id="889282"/>
    <lineage>
        <taxon>Bacteria</taxon>
        <taxon>Pseudomonadati</taxon>
        <taxon>Myxococcota</taxon>
        <taxon>Polyangia</taxon>
        <taxon>Polyangiales</taxon>
        <taxon>Polyangiaceae</taxon>
        <taxon>Polyangium</taxon>
    </lineage>
</organism>
<evidence type="ECO:0008006" key="3">
    <source>
        <dbReference type="Google" id="ProtNLM"/>
    </source>
</evidence>
<protein>
    <recommendedName>
        <fullName evidence="3">TIGR02646 family protein</fullName>
    </recommendedName>
</protein>
<accession>A0A6N7PX04</accession>
<dbReference type="Proteomes" id="UP000440224">
    <property type="component" value="Unassembled WGS sequence"/>
</dbReference>